<dbReference type="Pfam" id="PF01791">
    <property type="entry name" value="DeoC"/>
    <property type="match status" value="1"/>
</dbReference>
<dbReference type="Proteomes" id="UP000178450">
    <property type="component" value="Unassembled WGS sequence"/>
</dbReference>
<gene>
    <name evidence="3" type="ORF">A2209_04920</name>
</gene>
<dbReference type="GO" id="GO:1902777">
    <property type="term" value="P:6-sulfoquinovose(1-) catabolic process"/>
    <property type="evidence" value="ECO:0007669"/>
    <property type="project" value="TreeGrafter"/>
</dbReference>
<dbReference type="InterPro" id="IPR050552">
    <property type="entry name" value="LacD_aldolase"/>
</dbReference>
<dbReference type="InterPro" id="IPR002915">
    <property type="entry name" value="DeoC/FbaB/LacD_aldolase"/>
</dbReference>
<dbReference type="InterPro" id="IPR013785">
    <property type="entry name" value="Aldolase_TIM"/>
</dbReference>
<dbReference type="GO" id="GO:0061595">
    <property type="term" value="F:6-deoxy-6-sulfofructose-1-phosphate aldolase activity"/>
    <property type="evidence" value="ECO:0007669"/>
    <property type="project" value="TreeGrafter"/>
</dbReference>
<evidence type="ECO:0000313" key="3">
    <source>
        <dbReference type="EMBL" id="OGK65001.1"/>
    </source>
</evidence>
<dbReference type="Gene3D" id="3.20.20.70">
    <property type="entry name" value="Aldolase class I"/>
    <property type="match status" value="1"/>
</dbReference>
<comment type="similarity">
    <text evidence="1">Belongs to the aldolase LacD family.</text>
</comment>
<evidence type="ECO:0000256" key="1">
    <source>
        <dbReference type="ARBA" id="ARBA00008679"/>
    </source>
</evidence>
<dbReference type="SMART" id="SM01133">
    <property type="entry name" value="DeoC"/>
    <property type="match status" value="1"/>
</dbReference>
<dbReference type="SUPFAM" id="SSF51569">
    <property type="entry name" value="Aldolase"/>
    <property type="match status" value="1"/>
</dbReference>
<dbReference type="PANTHER" id="PTHR39340">
    <property type="entry name" value="SULFOFRUCTOSEPHOSPHATE ALDOLASE"/>
    <property type="match status" value="1"/>
</dbReference>
<comment type="caution">
    <text evidence="3">The sequence shown here is derived from an EMBL/GenBank/DDBJ whole genome shotgun (WGS) entry which is preliminary data.</text>
</comment>
<protein>
    <recommendedName>
        <fullName evidence="5">DUF2090 domain-containing protein</fullName>
    </recommendedName>
</protein>
<dbReference type="EMBL" id="MGBG01000013">
    <property type="protein sequence ID" value="OGK65001.1"/>
    <property type="molecule type" value="Genomic_DNA"/>
</dbReference>
<dbReference type="PANTHER" id="PTHR39340:SF1">
    <property type="entry name" value="SULFOFRUCTOSEPHOSPHATE ALDOLASE"/>
    <property type="match status" value="1"/>
</dbReference>
<evidence type="ECO:0008006" key="5">
    <source>
        <dbReference type="Google" id="ProtNLM"/>
    </source>
</evidence>
<sequence>MSSISDFTLKNKILMLALDHRGSFNKLINPSSPESVTLPQVIDIKKEIIASLYDQFSGILIDSIGGLPAFEKVAVSKAIKKPYLLCIEKTGYEDEQGSRKTQLEYSVENLKNQGASGIKLLLYYHPSAPTKDHQLNIARQVLLDCRRFNLPLFLELVTYSIENYNSHKPELVLDSVYQFLEAGIIPDVFKLEYPGDPVACFQISKLLKKTPWILLTKGDSFANFREQLKIAIRNGAVGFLAGRSLWQEFNQYAENKRLDFFQTVVVQRFAEIAGIVLEA</sequence>
<name>A0A1F7KAW4_9BACT</name>
<accession>A0A1F7KAW4</accession>
<keyword evidence="2" id="KW-0456">Lyase</keyword>
<organism evidence="3 4">
    <name type="scientific">Candidatus Roizmanbacteria bacterium RIFOXYA1_FULL_41_12</name>
    <dbReference type="NCBI Taxonomy" id="1802082"/>
    <lineage>
        <taxon>Bacteria</taxon>
        <taxon>Candidatus Roizmaniibacteriota</taxon>
    </lineage>
</organism>
<dbReference type="AlphaFoldDB" id="A0A1F7KAW4"/>
<reference evidence="3 4" key="1">
    <citation type="journal article" date="2016" name="Nat. Commun.">
        <title>Thousands of microbial genomes shed light on interconnected biogeochemical processes in an aquifer system.</title>
        <authorList>
            <person name="Anantharaman K."/>
            <person name="Brown C.T."/>
            <person name="Hug L.A."/>
            <person name="Sharon I."/>
            <person name="Castelle C.J."/>
            <person name="Probst A.J."/>
            <person name="Thomas B.C."/>
            <person name="Singh A."/>
            <person name="Wilkins M.J."/>
            <person name="Karaoz U."/>
            <person name="Brodie E.L."/>
            <person name="Williams K.H."/>
            <person name="Hubbard S.S."/>
            <person name="Banfield J.F."/>
        </authorList>
    </citation>
    <scope>NUCLEOTIDE SEQUENCE [LARGE SCALE GENOMIC DNA]</scope>
</reference>
<evidence type="ECO:0000256" key="2">
    <source>
        <dbReference type="ARBA" id="ARBA00023239"/>
    </source>
</evidence>
<evidence type="ECO:0000313" key="4">
    <source>
        <dbReference type="Proteomes" id="UP000178450"/>
    </source>
</evidence>
<proteinExistence type="inferred from homology"/>